<dbReference type="InterPro" id="IPR001387">
    <property type="entry name" value="Cro/C1-type_HTH"/>
</dbReference>
<dbReference type="SUPFAM" id="SSF47413">
    <property type="entry name" value="lambda repressor-like DNA-binding domains"/>
    <property type="match status" value="1"/>
</dbReference>
<dbReference type="OrthoDB" id="3608749at2"/>
<reference evidence="3" key="1">
    <citation type="submission" date="2021-04" db="EMBL/GenBank/DDBJ databases">
        <title>Dactylosporangium aurantiacum NRRL B-8018 full assembly.</title>
        <authorList>
            <person name="Hartkoorn R.C."/>
            <person name="Beaudoing E."/>
            <person name="Hot D."/>
        </authorList>
    </citation>
    <scope>NUCLEOTIDE SEQUENCE</scope>
    <source>
        <strain evidence="3">NRRL B-8018</strain>
    </source>
</reference>
<dbReference type="PROSITE" id="PS50943">
    <property type="entry name" value="HTH_CROC1"/>
    <property type="match status" value="1"/>
</dbReference>
<sequence>MTASVARVPPAREYRLRRGPRRATPGAGGTGQNWRVSLGEFLRNRRGRVSPAEAGLPAGTGRRQTPGLRREELAALAGVSVDYYTRLERGRDTNPGRSVLDALATVLRLDDDERAHLHRLATRGHEQGRDATTARPALVRLLAMVRPTPAYVLSQTSDLLAANAEGFALLPGLTVPGNLVTYVFTHPAAGEVFVSWQRMAEDCVAHLRAVGDSPARAALVADLCAGSEAFARLWAHYDVRVKSGVRRAFRHTRAGRLELTSEILTAVDGQRFVTFQAAPGSPDHAALELLSGD</sequence>
<dbReference type="Gene3D" id="1.10.260.40">
    <property type="entry name" value="lambda repressor-like DNA-binding domains"/>
    <property type="match status" value="1"/>
</dbReference>
<dbReference type="CDD" id="cd00093">
    <property type="entry name" value="HTH_XRE"/>
    <property type="match status" value="1"/>
</dbReference>
<proteinExistence type="predicted"/>
<gene>
    <name evidence="3" type="ORF">Daura_15475</name>
</gene>
<evidence type="ECO:0000256" key="1">
    <source>
        <dbReference type="SAM" id="MobiDB-lite"/>
    </source>
</evidence>
<accession>A0A9Q9MI27</accession>
<feature type="region of interest" description="Disordered" evidence="1">
    <location>
        <begin position="1"/>
        <end position="34"/>
    </location>
</feature>
<feature type="domain" description="HTH cro/C1-type" evidence="2">
    <location>
        <begin position="67"/>
        <end position="114"/>
    </location>
</feature>
<dbReference type="Pfam" id="PF13560">
    <property type="entry name" value="HTH_31"/>
    <property type="match status" value="1"/>
</dbReference>
<organism evidence="3 4">
    <name type="scientific">Dactylosporangium aurantiacum</name>
    <dbReference type="NCBI Taxonomy" id="35754"/>
    <lineage>
        <taxon>Bacteria</taxon>
        <taxon>Bacillati</taxon>
        <taxon>Actinomycetota</taxon>
        <taxon>Actinomycetes</taxon>
        <taxon>Micromonosporales</taxon>
        <taxon>Micromonosporaceae</taxon>
        <taxon>Dactylosporangium</taxon>
    </lineage>
</organism>
<protein>
    <submittedName>
        <fullName evidence="3">Helix-turn-helix domain-containing protein</fullName>
    </submittedName>
</protein>
<evidence type="ECO:0000259" key="2">
    <source>
        <dbReference type="PROSITE" id="PS50943"/>
    </source>
</evidence>
<feature type="region of interest" description="Disordered" evidence="1">
    <location>
        <begin position="46"/>
        <end position="65"/>
    </location>
</feature>
<evidence type="ECO:0000313" key="3">
    <source>
        <dbReference type="EMBL" id="UWZ57429.1"/>
    </source>
</evidence>
<dbReference type="Pfam" id="PF17765">
    <property type="entry name" value="MLTR_LBD"/>
    <property type="match status" value="1"/>
</dbReference>
<dbReference type="GO" id="GO:0003677">
    <property type="term" value="F:DNA binding"/>
    <property type="evidence" value="ECO:0007669"/>
    <property type="project" value="InterPro"/>
</dbReference>
<name>A0A9Q9MI27_9ACTN</name>
<dbReference type="AlphaFoldDB" id="A0A9Q9MI27"/>
<dbReference type="PANTHER" id="PTHR35010:SF2">
    <property type="entry name" value="BLL4672 PROTEIN"/>
    <property type="match status" value="1"/>
</dbReference>
<dbReference type="Proteomes" id="UP001058003">
    <property type="component" value="Chromosome"/>
</dbReference>
<keyword evidence="4" id="KW-1185">Reference proteome</keyword>
<dbReference type="InterPro" id="IPR010982">
    <property type="entry name" value="Lambda_DNA-bd_dom_sf"/>
</dbReference>
<dbReference type="SMART" id="SM00530">
    <property type="entry name" value="HTH_XRE"/>
    <property type="match status" value="1"/>
</dbReference>
<evidence type="ECO:0000313" key="4">
    <source>
        <dbReference type="Proteomes" id="UP001058003"/>
    </source>
</evidence>
<dbReference type="PANTHER" id="PTHR35010">
    <property type="entry name" value="BLL4672 PROTEIN-RELATED"/>
    <property type="match status" value="1"/>
</dbReference>
<dbReference type="Gene3D" id="3.30.450.180">
    <property type="match status" value="1"/>
</dbReference>
<dbReference type="EMBL" id="CP073767">
    <property type="protein sequence ID" value="UWZ57429.1"/>
    <property type="molecule type" value="Genomic_DNA"/>
</dbReference>
<dbReference type="KEGG" id="daur:Daura_15475"/>
<dbReference type="InterPro" id="IPR041413">
    <property type="entry name" value="MLTR_LBD"/>
</dbReference>